<keyword evidence="2" id="KW-1185">Reference proteome</keyword>
<dbReference type="RefSeq" id="WP_074261557.1">
    <property type="nucleotide sequence ID" value="NZ_FSRJ01000004.1"/>
</dbReference>
<dbReference type="STRING" id="232089.SAMN05443544_3495"/>
<name>A0A1N6HTN9_9MICO</name>
<sequence>MIRRPGRLANGVGAPVATDAARAHAVALGQQAGLDLGLARANVVRAGGDADLFGAALAVGLDAWSDAGGTGAAGAVVELAAIAGWRAGVLALRGDALARIGERRFDASLRSGVAAALGFETGAVLDEFLDRQLTDRYWWPGRHRVRGYVAAVGGFAGFGDAWIAPADEWRALPGAGAFALHSAEEWWRLDADVWGTRLVRLPAEPAPDGGDAASAASDAAGASIVLRGDSHLAWLHVREPA</sequence>
<organism evidence="1 2">
    <name type="scientific">Agromyces cerinus subsp. cerinus</name>
    <dbReference type="NCBI Taxonomy" id="232089"/>
    <lineage>
        <taxon>Bacteria</taxon>
        <taxon>Bacillati</taxon>
        <taxon>Actinomycetota</taxon>
        <taxon>Actinomycetes</taxon>
        <taxon>Micrococcales</taxon>
        <taxon>Microbacteriaceae</taxon>
        <taxon>Agromyces</taxon>
    </lineage>
</organism>
<accession>A0A1N6HTN9</accession>
<reference evidence="2" key="1">
    <citation type="submission" date="2016-11" db="EMBL/GenBank/DDBJ databases">
        <authorList>
            <person name="Varghese N."/>
            <person name="Submissions S."/>
        </authorList>
    </citation>
    <scope>NUCLEOTIDE SEQUENCE [LARGE SCALE GENOMIC DNA]</scope>
    <source>
        <strain evidence="2">DSM 8595</strain>
    </source>
</reference>
<dbReference type="EMBL" id="FSRJ01000004">
    <property type="protein sequence ID" value="SIO23157.1"/>
    <property type="molecule type" value="Genomic_DNA"/>
</dbReference>
<evidence type="ECO:0000313" key="2">
    <source>
        <dbReference type="Proteomes" id="UP000184699"/>
    </source>
</evidence>
<dbReference type="AlphaFoldDB" id="A0A1N6HTN9"/>
<gene>
    <name evidence="1" type="ORF">SAMN05443544_3495</name>
</gene>
<proteinExistence type="predicted"/>
<evidence type="ECO:0000313" key="1">
    <source>
        <dbReference type="EMBL" id="SIO23157.1"/>
    </source>
</evidence>
<dbReference type="Proteomes" id="UP000184699">
    <property type="component" value="Unassembled WGS sequence"/>
</dbReference>
<protein>
    <submittedName>
        <fullName evidence="1">Uncharacterized protein</fullName>
    </submittedName>
</protein>